<dbReference type="InterPro" id="IPR018289">
    <property type="entry name" value="MULE_transposase_dom"/>
</dbReference>
<comment type="caution">
    <text evidence="2">The sequence shown here is derived from an EMBL/GenBank/DDBJ whole genome shotgun (WGS) entry which is preliminary data.</text>
</comment>
<dbReference type="PANTHER" id="PTHR47718">
    <property type="entry name" value="OS01G0519700 PROTEIN"/>
    <property type="match status" value="1"/>
</dbReference>
<evidence type="ECO:0000313" key="2">
    <source>
        <dbReference type="EMBL" id="KAL3627322.1"/>
    </source>
</evidence>
<gene>
    <name evidence="2" type="ORF">CASFOL_028685</name>
</gene>
<keyword evidence="3" id="KW-1185">Reference proteome</keyword>
<evidence type="ECO:0000259" key="1">
    <source>
        <dbReference type="Pfam" id="PF10551"/>
    </source>
</evidence>
<dbReference type="EMBL" id="JAVIJP010000039">
    <property type="protein sequence ID" value="KAL3627322.1"/>
    <property type="molecule type" value="Genomic_DNA"/>
</dbReference>
<dbReference type="Pfam" id="PF10551">
    <property type="entry name" value="MULE"/>
    <property type="match status" value="1"/>
</dbReference>
<organism evidence="2 3">
    <name type="scientific">Castilleja foliolosa</name>
    <dbReference type="NCBI Taxonomy" id="1961234"/>
    <lineage>
        <taxon>Eukaryota</taxon>
        <taxon>Viridiplantae</taxon>
        <taxon>Streptophyta</taxon>
        <taxon>Embryophyta</taxon>
        <taxon>Tracheophyta</taxon>
        <taxon>Spermatophyta</taxon>
        <taxon>Magnoliopsida</taxon>
        <taxon>eudicotyledons</taxon>
        <taxon>Gunneridae</taxon>
        <taxon>Pentapetalae</taxon>
        <taxon>asterids</taxon>
        <taxon>lamiids</taxon>
        <taxon>Lamiales</taxon>
        <taxon>Orobanchaceae</taxon>
        <taxon>Pedicularideae</taxon>
        <taxon>Castillejinae</taxon>
        <taxon>Castilleja</taxon>
    </lineage>
</organism>
<evidence type="ECO:0000313" key="3">
    <source>
        <dbReference type="Proteomes" id="UP001632038"/>
    </source>
</evidence>
<sequence>MYNLIFAPFTGIDNHGKIITFAAGLLSKEDTESYSWIFEKFKHCMGRCPTMIITDQDPTMRSAVELVLKDTMHRLCMWHITKKIPDKVVGLSKNEASFKQEIDAYIWSELIEHDEFEKGWNNIFH</sequence>
<accession>A0ABD3CCQ9</accession>
<dbReference type="AlphaFoldDB" id="A0ABD3CCQ9"/>
<proteinExistence type="predicted"/>
<feature type="domain" description="MULE transposase" evidence="1">
    <location>
        <begin position="2"/>
        <end position="83"/>
    </location>
</feature>
<dbReference type="Proteomes" id="UP001632038">
    <property type="component" value="Unassembled WGS sequence"/>
</dbReference>
<protein>
    <recommendedName>
        <fullName evidence="1">MULE transposase domain-containing protein</fullName>
    </recommendedName>
</protein>
<reference evidence="3" key="1">
    <citation type="journal article" date="2024" name="IScience">
        <title>Strigolactones Initiate the Formation of Haustorium-like Structures in Castilleja.</title>
        <authorList>
            <person name="Buerger M."/>
            <person name="Peterson D."/>
            <person name="Chory J."/>
        </authorList>
    </citation>
    <scope>NUCLEOTIDE SEQUENCE [LARGE SCALE GENOMIC DNA]</scope>
</reference>
<name>A0ABD3CCQ9_9LAMI</name>
<dbReference type="PANTHER" id="PTHR47718:SF18">
    <property type="entry name" value="PROTEIN FAR1-RELATED SEQUENCE 5-LIKE"/>
    <property type="match status" value="1"/>
</dbReference>